<dbReference type="InterPro" id="IPR032254">
    <property type="entry name" value="DUF4828"/>
</dbReference>
<sequence length="115" mass="13333">MKQNGWLNNLSQTLFSHVIKLKKQKAIQVALPSIYIGTWRFTDELSKRKHSLEITPDLHILIDHRELAGQVQILTEKELVFLDGYGYQLRVDAVDGQPISVYDEADNRVYELEHT</sequence>
<dbReference type="Pfam" id="PF16110">
    <property type="entry name" value="DUF4828"/>
    <property type="match status" value="1"/>
</dbReference>
<dbReference type="EMBL" id="JBCLUF010000049">
    <property type="protein sequence ID" value="MEY8663150.1"/>
    <property type="molecule type" value="Genomic_DNA"/>
</dbReference>
<accession>A0ABV4DRQ2</accession>
<name>A0ABV4DRQ2_9LACO</name>
<keyword evidence="2" id="KW-1185">Reference proteome</keyword>
<protein>
    <submittedName>
        <fullName evidence="1">DUF4828 domain-containing protein</fullName>
    </submittedName>
</protein>
<evidence type="ECO:0000313" key="1">
    <source>
        <dbReference type="EMBL" id="MEY8663150.1"/>
    </source>
</evidence>
<gene>
    <name evidence="1" type="ORF">AALT52_09770</name>
</gene>
<evidence type="ECO:0000313" key="2">
    <source>
        <dbReference type="Proteomes" id="UP001565236"/>
    </source>
</evidence>
<proteinExistence type="predicted"/>
<organism evidence="1 2">
    <name type="scientific">Ligilactobacillus faecis</name>
    <dbReference type="NCBI Taxonomy" id="762833"/>
    <lineage>
        <taxon>Bacteria</taxon>
        <taxon>Bacillati</taxon>
        <taxon>Bacillota</taxon>
        <taxon>Bacilli</taxon>
        <taxon>Lactobacillales</taxon>
        <taxon>Lactobacillaceae</taxon>
        <taxon>Ligilactobacillus</taxon>
    </lineage>
</organism>
<reference evidence="1 2" key="1">
    <citation type="submission" date="2024-03" db="EMBL/GenBank/DDBJ databases">
        <title>Mouse gut bacterial collection (mGBC) of GemPharmatech.</title>
        <authorList>
            <person name="He Y."/>
            <person name="Dong L."/>
            <person name="Wu D."/>
            <person name="Gao X."/>
            <person name="Lin Z."/>
        </authorList>
    </citation>
    <scope>NUCLEOTIDE SEQUENCE [LARGE SCALE GENOMIC DNA]</scope>
    <source>
        <strain evidence="1 2">15-30</strain>
    </source>
</reference>
<dbReference type="Proteomes" id="UP001565236">
    <property type="component" value="Unassembled WGS sequence"/>
</dbReference>
<comment type="caution">
    <text evidence="1">The sequence shown here is derived from an EMBL/GenBank/DDBJ whole genome shotgun (WGS) entry which is preliminary data.</text>
</comment>
<dbReference type="RefSeq" id="WP_369943235.1">
    <property type="nucleotide sequence ID" value="NZ_JBCLUF010000049.1"/>
</dbReference>